<dbReference type="GO" id="GO:0071555">
    <property type="term" value="P:cell wall organization"/>
    <property type="evidence" value="ECO:0007669"/>
    <property type="project" value="InterPro"/>
</dbReference>
<dbReference type="InterPro" id="IPR050643">
    <property type="entry name" value="Periplasmic_pilus_chap"/>
</dbReference>
<dbReference type="Pfam" id="PF00345">
    <property type="entry name" value="PapD_N"/>
    <property type="match status" value="1"/>
</dbReference>
<keyword evidence="3" id="KW-0732">Signal</keyword>
<dbReference type="EMBL" id="CP022114">
    <property type="protein sequence ID" value="ASG64521.1"/>
    <property type="molecule type" value="Genomic_DNA"/>
</dbReference>
<evidence type="ECO:0000256" key="5">
    <source>
        <dbReference type="ARBA" id="ARBA00023186"/>
    </source>
</evidence>
<dbReference type="Proteomes" id="UP000197098">
    <property type="component" value="Chromosome"/>
</dbReference>
<evidence type="ECO:0000313" key="8">
    <source>
        <dbReference type="EMBL" id="ASG64521.1"/>
    </source>
</evidence>
<dbReference type="SUPFAM" id="SSF49354">
    <property type="entry name" value="PapD-like"/>
    <property type="match status" value="1"/>
</dbReference>
<accession>A0A248KKZ0</accession>
<dbReference type="InterPro" id="IPR016147">
    <property type="entry name" value="Pili_assmbl_chaperone_N"/>
</dbReference>
<dbReference type="InterPro" id="IPR016148">
    <property type="entry name" value="Pili_assmbl_chaperone_C"/>
</dbReference>
<keyword evidence="4" id="KW-0574">Periplasm</keyword>
<protein>
    <submittedName>
        <fullName evidence="8">Fimbrial chaperone</fullName>
    </submittedName>
</protein>
<dbReference type="InterPro" id="IPR008962">
    <property type="entry name" value="PapD-like_sf"/>
</dbReference>
<reference evidence="8 9" key="1">
    <citation type="submission" date="2017-06" db="EMBL/GenBank/DDBJ databases">
        <title>Origin of plasmid-mediated fosfomycin resistance gene fosA3.</title>
        <authorList>
            <person name="Ito R."/>
            <person name="Pacey M.P."/>
            <person name="Doi Y."/>
        </authorList>
    </citation>
    <scope>NUCLEOTIDE SEQUENCE [LARGE SCALE GENOMIC DNA]</scope>
    <source>
        <strain evidence="8 9">YDC799</strain>
    </source>
</reference>
<evidence type="ECO:0000256" key="3">
    <source>
        <dbReference type="ARBA" id="ARBA00022729"/>
    </source>
</evidence>
<name>A0A248KKZ0_9ENTR</name>
<evidence type="ECO:0000313" key="9">
    <source>
        <dbReference type="Proteomes" id="UP000197098"/>
    </source>
</evidence>
<organism evidence="8 9">
    <name type="scientific">Kluyvera genomosp. 3</name>
    <dbReference type="NCBI Taxonomy" id="2774055"/>
    <lineage>
        <taxon>Bacteria</taxon>
        <taxon>Pseudomonadati</taxon>
        <taxon>Pseudomonadota</taxon>
        <taxon>Gammaproteobacteria</taxon>
        <taxon>Enterobacterales</taxon>
        <taxon>Enterobacteriaceae</taxon>
        <taxon>Kluyvera</taxon>
    </lineage>
</organism>
<dbReference type="InterPro" id="IPR001829">
    <property type="entry name" value="Pili_assmbl_chaperone_bac"/>
</dbReference>
<dbReference type="PANTHER" id="PTHR30251:SF2">
    <property type="entry name" value="FIMBRIAL CHAPERONE YADV-RELATED"/>
    <property type="match status" value="1"/>
</dbReference>
<proteinExistence type="inferred from homology"/>
<feature type="domain" description="Pili assembly chaperone N-terminal" evidence="6">
    <location>
        <begin position="9"/>
        <end position="131"/>
    </location>
</feature>
<dbReference type="Gene3D" id="2.60.40.10">
    <property type="entry name" value="Immunoglobulins"/>
    <property type="match status" value="2"/>
</dbReference>
<evidence type="ECO:0000256" key="4">
    <source>
        <dbReference type="ARBA" id="ARBA00022764"/>
    </source>
</evidence>
<keyword evidence="5" id="KW-0143">Chaperone</keyword>
<evidence type="ECO:0000256" key="2">
    <source>
        <dbReference type="ARBA" id="ARBA00007399"/>
    </source>
</evidence>
<dbReference type="PANTHER" id="PTHR30251">
    <property type="entry name" value="PILUS ASSEMBLY CHAPERONE"/>
    <property type="match status" value="1"/>
</dbReference>
<sequence>MFSYSSAASIVINATRIIYQSDAKEALIKMVNQGEQPLLVQSWLDDGHEDVDPQSLNVPFIASPPVSRVDPKQGLTVRLNWDGQALPADRESVYWFNALEIPGKNKDTEKSNKLQIALKTRIKVFYRPVSLSGSSEEAIQKLRWTLGKQGKEVWATAKNDSPYFVSMTSATVTSGGKKYAFEPDMVAPFSSASYPVKSLSSVQLDAMAWTAVNDYGGNVDARSK</sequence>
<comment type="subcellular location">
    <subcellularLocation>
        <location evidence="1">Periplasm</location>
    </subcellularLocation>
</comment>
<dbReference type="Pfam" id="PF02753">
    <property type="entry name" value="PapD_C"/>
    <property type="match status" value="1"/>
</dbReference>
<evidence type="ECO:0000259" key="6">
    <source>
        <dbReference type="Pfam" id="PF00345"/>
    </source>
</evidence>
<evidence type="ECO:0000256" key="1">
    <source>
        <dbReference type="ARBA" id="ARBA00004418"/>
    </source>
</evidence>
<dbReference type="GO" id="GO:0030288">
    <property type="term" value="C:outer membrane-bounded periplasmic space"/>
    <property type="evidence" value="ECO:0007669"/>
    <property type="project" value="InterPro"/>
</dbReference>
<feature type="domain" description="Pili assembly chaperone C-terminal" evidence="7">
    <location>
        <begin position="158"/>
        <end position="219"/>
    </location>
</feature>
<dbReference type="SUPFAM" id="SSF49584">
    <property type="entry name" value="Periplasmic chaperone C-domain"/>
    <property type="match status" value="1"/>
</dbReference>
<dbReference type="InterPro" id="IPR036316">
    <property type="entry name" value="Pili_assmbl_chap_C_dom_sf"/>
</dbReference>
<gene>
    <name evidence="8" type="primary">ecpD</name>
    <name evidence="8" type="synonym">staB</name>
    <name evidence="8" type="synonym">stkB</name>
    <name evidence="8" type="ORF">CEW81_09055</name>
</gene>
<dbReference type="PRINTS" id="PR00969">
    <property type="entry name" value="CHAPERONPILI"/>
</dbReference>
<dbReference type="InterPro" id="IPR013783">
    <property type="entry name" value="Ig-like_fold"/>
</dbReference>
<dbReference type="AlphaFoldDB" id="A0A248KKZ0"/>
<evidence type="ECO:0000259" key="7">
    <source>
        <dbReference type="Pfam" id="PF02753"/>
    </source>
</evidence>
<comment type="similarity">
    <text evidence="2">Belongs to the periplasmic pilus chaperone family.</text>
</comment>